<reference evidence="7" key="1">
    <citation type="journal article" date="2019" name="Int. J. Syst. Evol. Microbiol.">
        <title>The Global Catalogue of Microorganisms (GCM) 10K type strain sequencing project: providing services to taxonomists for standard genome sequencing and annotation.</title>
        <authorList>
            <consortium name="The Broad Institute Genomics Platform"/>
            <consortium name="The Broad Institute Genome Sequencing Center for Infectious Disease"/>
            <person name="Wu L."/>
            <person name="Ma J."/>
        </authorList>
    </citation>
    <scope>NUCLEOTIDE SEQUENCE [LARGE SCALE GENOMIC DNA]</scope>
    <source>
        <strain evidence="7">KCTC 52640</strain>
    </source>
</reference>
<sequence>MKHHPDKPVTGEKDRKFVTALARGLDVLRAFEPREGLLGNQEIARRTGLPKPTVTRLTYTLTKLGYLSYSKELERYQLGMGVLALGYATLANFGIRQIARPYMQELAEQVNASVALGARERLSMMYLDHRRASSEVTLRLDIGSRIPMATTAMGRAFLAALPEVERGYLMTHLERRIGADDWPMVRDGIQAAFEQYAKHGYVTSVGEWEREVNAVGVPLIETTNGDVFAFNVGAPAFLLSADRLEHEVAPRLKYLVQNVQAAISRI</sequence>
<dbReference type="RefSeq" id="WP_380687779.1">
    <property type="nucleotide sequence ID" value="NZ_JBHRSS010000003.1"/>
</dbReference>
<evidence type="ECO:0000259" key="4">
    <source>
        <dbReference type="PROSITE" id="PS51077"/>
    </source>
</evidence>
<gene>
    <name evidence="6" type="ORF">ACFOSU_06825</name>
</gene>
<dbReference type="InterPro" id="IPR050707">
    <property type="entry name" value="HTH_MetabolicPath_Reg"/>
</dbReference>
<dbReference type="InterPro" id="IPR005471">
    <property type="entry name" value="Tscrpt_reg_IclR_N"/>
</dbReference>
<dbReference type="Gene3D" id="3.30.450.40">
    <property type="match status" value="1"/>
</dbReference>
<dbReference type="Pfam" id="PF01614">
    <property type="entry name" value="IclR_C"/>
    <property type="match status" value="1"/>
</dbReference>
<feature type="domain" description="IclR-ED" evidence="5">
    <location>
        <begin position="81"/>
        <end position="265"/>
    </location>
</feature>
<dbReference type="InterPro" id="IPR029016">
    <property type="entry name" value="GAF-like_dom_sf"/>
</dbReference>
<dbReference type="SUPFAM" id="SSF46785">
    <property type="entry name" value="Winged helix' DNA-binding domain"/>
    <property type="match status" value="1"/>
</dbReference>
<accession>A0ABV7EP51</accession>
<name>A0ABV7EP51_9GAMM</name>
<dbReference type="SMART" id="SM00346">
    <property type="entry name" value="HTH_ICLR"/>
    <property type="match status" value="1"/>
</dbReference>
<keyword evidence="7" id="KW-1185">Reference proteome</keyword>
<evidence type="ECO:0000313" key="6">
    <source>
        <dbReference type="EMBL" id="MFC3103600.1"/>
    </source>
</evidence>
<proteinExistence type="predicted"/>
<organism evidence="6 7">
    <name type="scientific">Salinisphaera aquimarina</name>
    <dbReference type="NCBI Taxonomy" id="2094031"/>
    <lineage>
        <taxon>Bacteria</taxon>
        <taxon>Pseudomonadati</taxon>
        <taxon>Pseudomonadota</taxon>
        <taxon>Gammaproteobacteria</taxon>
        <taxon>Salinisphaerales</taxon>
        <taxon>Salinisphaeraceae</taxon>
        <taxon>Salinisphaera</taxon>
    </lineage>
</organism>
<dbReference type="Pfam" id="PF09339">
    <property type="entry name" value="HTH_IclR"/>
    <property type="match status" value="1"/>
</dbReference>
<feature type="domain" description="HTH iclR-type" evidence="4">
    <location>
        <begin position="18"/>
        <end position="80"/>
    </location>
</feature>
<dbReference type="InterPro" id="IPR014757">
    <property type="entry name" value="Tscrpt_reg_IclR_C"/>
</dbReference>
<dbReference type="EMBL" id="JBHRSS010000003">
    <property type="protein sequence ID" value="MFC3103600.1"/>
    <property type="molecule type" value="Genomic_DNA"/>
</dbReference>
<evidence type="ECO:0000313" key="7">
    <source>
        <dbReference type="Proteomes" id="UP001595462"/>
    </source>
</evidence>
<dbReference type="SUPFAM" id="SSF55781">
    <property type="entry name" value="GAF domain-like"/>
    <property type="match status" value="1"/>
</dbReference>
<dbReference type="Gene3D" id="1.10.10.10">
    <property type="entry name" value="Winged helix-like DNA-binding domain superfamily/Winged helix DNA-binding domain"/>
    <property type="match status" value="1"/>
</dbReference>
<evidence type="ECO:0000259" key="5">
    <source>
        <dbReference type="PROSITE" id="PS51078"/>
    </source>
</evidence>
<keyword evidence="1" id="KW-0805">Transcription regulation</keyword>
<dbReference type="PANTHER" id="PTHR30136:SF33">
    <property type="entry name" value="TRANSCRIPTIONAL REGULATORY PROTEIN"/>
    <property type="match status" value="1"/>
</dbReference>
<evidence type="ECO:0000256" key="1">
    <source>
        <dbReference type="ARBA" id="ARBA00023015"/>
    </source>
</evidence>
<dbReference type="InterPro" id="IPR036390">
    <property type="entry name" value="WH_DNA-bd_sf"/>
</dbReference>
<dbReference type="Proteomes" id="UP001595462">
    <property type="component" value="Unassembled WGS sequence"/>
</dbReference>
<dbReference type="InterPro" id="IPR036388">
    <property type="entry name" value="WH-like_DNA-bd_sf"/>
</dbReference>
<keyword evidence="3" id="KW-0804">Transcription</keyword>
<evidence type="ECO:0000256" key="3">
    <source>
        <dbReference type="ARBA" id="ARBA00023163"/>
    </source>
</evidence>
<dbReference type="PANTHER" id="PTHR30136">
    <property type="entry name" value="HELIX-TURN-HELIX TRANSCRIPTIONAL REGULATOR, ICLR FAMILY"/>
    <property type="match status" value="1"/>
</dbReference>
<evidence type="ECO:0000256" key="2">
    <source>
        <dbReference type="ARBA" id="ARBA00023125"/>
    </source>
</evidence>
<comment type="caution">
    <text evidence="6">The sequence shown here is derived from an EMBL/GenBank/DDBJ whole genome shotgun (WGS) entry which is preliminary data.</text>
</comment>
<protein>
    <submittedName>
        <fullName evidence="6">IclR family transcriptional regulator</fullName>
    </submittedName>
</protein>
<keyword evidence="2" id="KW-0238">DNA-binding</keyword>
<dbReference type="PROSITE" id="PS51078">
    <property type="entry name" value="ICLR_ED"/>
    <property type="match status" value="1"/>
</dbReference>
<dbReference type="PROSITE" id="PS51077">
    <property type="entry name" value="HTH_ICLR"/>
    <property type="match status" value="1"/>
</dbReference>